<evidence type="ECO:0000256" key="5">
    <source>
        <dbReference type="ARBA" id="ARBA00022840"/>
    </source>
</evidence>
<dbReference type="eggNOG" id="KOG0676">
    <property type="taxonomic scope" value="Eukaryota"/>
</dbReference>
<evidence type="ECO:0000256" key="3">
    <source>
        <dbReference type="ARBA" id="ARBA00022741"/>
    </source>
</evidence>
<sequence>MSAVLNQPVVIDNGTGIIKAGFAGADKPKVVFASHVGRPKHKRAMIGGALDGGDVFLGKKVEEHRGVFRLTHPMEHGVVKNWADMEKVWSHVYGRDNLNVGPEDHAVLLTEAPLNPYKNRRQCAETFFETFGVPAMFCAPQAILSLYASGRTTGVVLDSGDGVTHCVPVYEGFAVRHAITRIDVAGRDVTERLQLLLRRAGHSLHTSAEMEVVRQMKEDLCYVAFNPSTEEQVKQPDTVYKLPDGQAIRVGPERYRAPECLFHPEQLGSESMGVHDCLLKGIMRTDMDMRRTLFGQVVLSGGSTLFPGFGDRLLNEVRKQAPKNLKIRITAPPERKFSTWVGGSILASLATFKDMWVTRAEFREHGPNIMDSKSL</sequence>
<dbReference type="OMA" id="YTTWTGG"/>
<dbReference type="InterPro" id="IPR020902">
    <property type="entry name" value="Actin/actin-like_CS"/>
</dbReference>
<evidence type="ECO:0000313" key="9">
    <source>
        <dbReference type="EMBL" id="CBN74860.1"/>
    </source>
</evidence>
<keyword evidence="2" id="KW-0963">Cytoplasm</keyword>
<proteinExistence type="inferred from homology"/>
<evidence type="ECO:0000256" key="8">
    <source>
        <dbReference type="ARBA" id="ARBA00049360"/>
    </source>
</evidence>
<comment type="catalytic activity">
    <reaction evidence="8">
        <text>ATP + H2O = ADP + phosphate + H(+)</text>
        <dbReference type="Rhea" id="RHEA:13065"/>
        <dbReference type="ChEBI" id="CHEBI:15377"/>
        <dbReference type="ChEBI" id="CHEBI:15378"/>
        <dbReference type="ChEBI" id="CHEBI:30616"/>
        <dbReference type="ChEBI" id="CHEBI:43474"/>
        <dbReference type="ChEBI" id="CHEBI:456216"/>
    </reaction>
</comment>
<dbReference type="PROSITE" id="PS01132">
    <property type="entry name" value="ACTINS_ACT_LIKE"/>
    <property type="match status" value="1"/>
</dbReference>
<keyword evidence="3" id="KW-0547">Nucleotide-binding</keyword>
<dbReference type="InParanoid" id="D8LPW8"/>
<dbReference type="Gene3D" id="3.90.640.10">
    <property type="entry name" value="Actin, Chain A, domain 4"/>
    <property type="match status" value="1"/>
</dbReference>
<dbReference type="Proteomes" id="UP000002630">
    <property type="component" value="Linkage Group LG10"/>
</dbReference>
<protein>
    <submittedName>
        <fullName evidence="9">Uncharacterized protein</fullName>
    </submittedName>
</protein>
<gene>
    <name evidence="9" type="ORF">Esi_0056_0021</name>
</gene>
<comment type="similarity">
    <text evidence="7">Belongs to the actin family. ARP1 subfamily.</text>
</comment>
<dbReference type="GO" id="GO:0016787">
    <property type="term" value="F:hydrolase activity"/>
    <property type="evidence" value="ECO:0007669"/>
    <property type="project" value="UniProtKB-KW"/>
</dbReference>
<dbReference type="PRINTS" id="PR00190">
    <property type="entry name" value="ACTIN"/>
</dbReference>
<dbReference type="CDD" id="cd10216">
    <property type="entry name" value="ASKHA_NBD_Arp1"/>
    <property type="match status" value="1"/>
</dbReference>
<evidence type="ECO:0000256" key="4">
    <source>
        <dbReference type="ARBA" id="ARBA00022801"/>
    </source>
</evidence>
<evidence type="ECO:0000256" key="2">
    <source>
        <dbReference type="ARBA" id="ARBA00022490"/>
    </source>
</evidence>
<evidence type="ECO:0000256" key="7">
    <source>
        <dbReference type="ARBA" id="ARBA00038483"/>
    </source>
</evidence>
<dbReference type="SMART" id="SM00268">
    <property type="entry name" value="ACTIN"/>
    <property type="match status" value="1"/>
</dbReference>
<dbReference type="EMBL" id="FN649735">
    <property type="protein sequence ID" value="CBN74860.1"/>
    <property type="molecule type" value="Genomic_DNA"/>
</dbReference>
<dbReference type="FunFam" id="3.30.420.40:FF:000188">
    <property type="entry name" value="Actin like 6B"/>
    <property type="match status" value="1"/>
</dbReference>
<dbReference type="OrthoDB" id="5132116at2759"/>
<dbReference type="Gene3D" id="3.30.420.40">
    <property type="match status" value="2"/>
</dbReference>
<dbReference type="FunFam" id="3.30.420.40:FF:000058">
    <property type="entry name" value="Putative actin-related protein 5"/>
    <property type="match status" value="1"/>
</dbReference>
<dbReference type="GO" id="GO:0005856">
    <property type="term" value="C:cytoskeleton"/>
    <property type="evidence" value="ECO:0007669"/>
    <property type="project" value="UniProtKB-SubCell"/>
</dbReference>
<dbReference type="PANTHER" id="PTHR11937">
    <property type="entry name" value="ACTIN"/>
    <property type="match status" value="1"/>
</dbReference>
<evidence type="ECO:0000256" key="1">
    <source>
        <dbReference type="ARBA" id="ARBA00004245"/>
    </source>
</evidence>
<keyword evidence="5" id="KW-0067">ATP-binding</keyword>
<name>D8LPW8_ECTSI</name>
<dbReference type="EMBL" id="FN648774">
    <property type="protein sequence ID" value="CBN74860.1"/>
    <property type="molecule type" value="Genomic_DNA"/>
</dbReference>
<organism evidence="9 10">
    <name type="scientific">Ectocarpus siliculosus</name>
    <name type="common">Brown alga</name>
    <name type="synonym">Conferva siliculosa</name>
    <dbReference type="NCBI Taxonomy" id="2880"/>
    <lineage>
        <taxon>Eukaryota</taxon>
        <taxon>Sar</taxon>
        <taxon>Stramenopiles</taxon>
        <taxon>Ochrophyta</taxon>
        <taxon>PX clade</taxon>
        <taxon>Phaeophyceae</taxon>
        <taxon>Ectocarpales</taxon>
        <taxon>Ectocarpaceae</taxon>
        <taxon>Ectocarpus</taxon>
    </lineage>
</organism>
<dbReference type="GO" id="GO:0005524">
    <property type="term" value="F:ATP binding"/>
    <property type="evidence" value="ECO:0007669"/>
    <property type="project" value="UniProtKB-KW"/>
</dbReference>
<dbReference type="AlphaFoldDB" id="D8LPW8"/>
<evidence type="ECO:0000256" key="6">
    <source>
        <dbReference type="ARBA" id="ARBA00023212"/>
    </source>
</evidence>
<dbReference type="FunFam" id="3.90.640.10:FF:000008">
    <property type="entry name" value="alpha-centractin isoform X1"/>
    <property type="match status" value="1"/>
</dbReference>
<dbReference type="FunCoup" id="D8LPW8">
    <property type="interactions" value="81"/>
</dbReference>
<keyword evidence="6" id="KW-0206">Cytoskeleton</keyword>
<evidence type="ECO:0000313" key="10">
    <source>
        <dbReference type="Proteomes" id="UP000002630"/>
    </source>
</evidence>
<accession>D8LPW8</accession>
<dbReference type="Pfam" id="PF00022">
    <property type="entry name" value="Actin"/>
    <property type="match status" value="1"/>
</dbReference>
<keyword evidence="4" id="KW-0378">Hydrolase</keyword>
<dbReference type="STRING" id="2880.D8LPW8"/>
<reference evidence="9 10" key="1">
    <citation type="journal article" date="2010" name="Nature">
        <title>The Ectocarpus genome and the independent evolution of multicellularity in brown algae.</title>
        <authorList>
            <person name="Cock J.M."/>
            <person name="Sterck L."/>
            <person name="Rouze P."/>
            <person name="Scornet D."/>
            <person name="Allen A.E."/>
            <person name="Amoutzias G."/>
            <person name="Anthouard V."/>
            <person name="Artiguenave F."/>
            <person name="Aury J.M."/>
            <person name="Badger J.H."/>
            <person name="Beszteri B."/>
            <person name="Billiau K."/>
            <person name="Bonnet E."/>
            <person name="Bothwell J.H."/>
            <person name="Bowler C."/>
            <person name="Boyen C."/>
            <person name="Brownlee C."/>
            <person name="Carrano C.J."/>
            <person name="Charrier B."/>
            <person name="Cho G.Y."/>
            <person name="Coelho S.M."/>
            <person name="Collen J."/>
            <person name="Corre E."/>
            <person name="Da Silva C."/>
            <person name="Delage L."/>
            <person name="Delaroque N."/>
            <person name="Dittami S.M."/>
            <person name="Doulbeau S."/>
            <person name="Elias M."/>
            <person name="Farnham G."/>
            <person name="Gachon C.M."/>
            <person name="Gschloessl B."/>
            <person name="Heesch S."/>
            <person name="Jabbari K."/>
            <person name="Jubin C."/>
            <person name="Kawai H."/>
            <person name="Kimura K."/>
            <person name="Kloareg B."/>
            <person name="Kupper F.C."/>
            <person name="Lang D."/>
            <person name="Le Bail A."/>
            <person name="Leblanc C."/>
            <person name="Lerouge P."/>
            <person name="Lohr M."/>
            <person name="Lopez P.J."/>
            <person name="Martens C."/>
            <person name="Maumus F."/>
            <person name="Michel G."/>
            <person name="Miranda-Saavedra D."/>
            <person name="Morales J."/>
            <person name="Moreau H."/>
            <person name="Motomura T."/>
            <person name="Nagasato C."/>
            <person name="Napoli C.A."/>
            <person name="Nelson D.R."/>
            <person name="Nyvall-Collen P."/>
            <person name="Peters A.F."/>
            <person name="Pommier C."/>
            <person name="Potin P."/>
            <person name="Poulain J."/>
            <person name="Quesneville H."/>
            <person name="Read B."/>
            <person name="Rensing S.A."/>
            <person name="Ritter A."/>
            <person name="Rousvoal S."/>
            <person name="Samanta M."/>
            <person name="Samson G."/>
            <person name="Schroeder D.C."/>
            <person name="Segurens B."/>
            <person name="Strittmatter M."/>
            <person name="Tonon T."/>
            <person name="Tregear J.W."/>
            <person name="Valentin K."/>
            <person name="von Dassow P."/>
            <person name="Yamagishi T."/>
            <person name="Van de Peer Y."/>
            <person name="Wincker P."/>
        </authorList>
    </citation>
    <scope>NUCLEOTIDE SEQUENCE [LARGE SCALE GENOMIC DNA]</scope>
    <source>
        <strain evidence="10">Ec32 / CCAP1310/4</strain>
    </source>
</reference>
<dbReference type="InterPro" id="IPR043129">
    <property type="entry name" value="ATPase_NBD"/>
</dbReference>
<keyword evidence="10" id="KW-1185">Reference proteome</keyword>
<dbReference type="InterPro" id="IPR004000">
    <property type="entry name" value="Actin"/>
</dbReference>
<comment type="subcellular location">
    <subcellularLocation>
        <location evidence="1">Cytoplasm</location>
        <location evidence="1">Cytoskeleton</location>
    </subcellularLocation>
</comment>
<dbReference type="SUPFAM" id="SSF53067">
    <property type="entry name" value="Actin-like ATPase domain"/>
    <property type="match status" value="2"/>
</dbReference>